<evidence type="ECO:0000256" key="5">
    <source>
        <dbReference type="SAM" id="MobiDB-lite"/>
    </source>
</evidence>
<feature type="transmembrane region" description="Helical" evidence="6">
    <location>
        <begin position="147"/>
        <end position="164"/>
    </location>
</feature>
<feature type="transmembrane region" description="Helical" evidence="6">
    <location>
        <begin position="83"/>
        <end position="108"/>
    </location>
</feature>
<dbReference type="RefSeq" id="XP_011665260.2">
    <property type="nucleotide sequence ID" value="XM_011666958.2"/>
</dbReference>
<dbReference type="EnsemblMetazoa" id="XM_783978">
    <property type="protein sequence ID" value="XP_789071"/>
    <property type="gene ID" value="LOC584098"/>
</dbReference>
<evidence type="ECO:0000313" key="8">
    <source>
        <dbReference type="Proteomes" id="UP000007110"/>
    </source>
</evidence>
<dbReference type="Pfam" id="PF13520">
    <property type="entry name" value="AA_permease_2"/>
    <property type="match status" value="1"/>
</dbReference>
<dbReference type="GO" id="GO:0016020">
    <property type="term" value="C:membrane"/>
    <property type="evidence" value="ECO:0007669"/>
    <property type="project" value="UniProtKB-SubCell"/>
</dbReference>
<dbReference type="OMA" id="PHWVWVL"/>
<dbReference type="InterPro" id="IPR002293">
    <property type="entry name" value="AA/rel_permease1"/>
</dbReference>
<evidence type="ECO:0000256" key="6">
    <source>
        <dbReference type="SAM" id="Phobius"/>
    </source>
</evidence>
<dbReference type="GO" id="GO:0015179">
    <property type="term" value="F:L-amino acid transmembrane transporter activity"/>
    <property type="evidence" value="ECO:0000318"/>
    <property type="project" value="GO_Central"/>
</dbReference>
<keyword evidence="8" id="KW-1185">Reference proteome</keyword>
<evidence type="ECO:0000256" key="1">
    <source>
        <dbReference type="ARBA" id="ARBA00004141"/>
    </source>
</evidence>
<feature type="transmembrane region" description="Helical" evidence="6">
    <location>
        <begin position="395"/>
        <end position="418"/>
    </location>
</feature>
<dbReference type="InterPro" id="IPR050598">
    <property type="entry name" value="AminoAcid_Transporter"/>
</dbReference>
<keyword evidence="3 6" id="KW-1133">Transmembrane helix</keyword>
<dbReference type="RefSeq" id="XP_030832048.1">
    <property type="nucleotide sequence ID" value="XM_030976188.1"/>
</dbReference>
<comment type="subcellular location">
    <subcellularLocation>
        <location evidence="1">Membrane</location>
        <topology evidence="1">Multi-pass membrane protein</topology>
    </subcellularLocation>
</comment>
<evidence type="ECO:0000256" key="3">
    <source>
        <dbReference type="ARBA" id="ARBA00022989"/>
    </source>
</evidence>
<proteinExistence type="predicted"/>
<dbReference type="RefSeq" id="XP_789071.4">
    <property type="nucleotide sequence ID" value="XM_783978.4"/>
</dbReference>
<keyword evidence="2 6" id="KW-0812">Transmembrane</keyword>
<feature type="region of interest" description="Disordered" evidence="5">
    <location>
        <begin position="1"/>
        <end position="39"/>
    </location>
</feature>
<dbReference type="EnsemblMetazoa" id="XM_011666948">
    <property type="protein sequence ID" value="XP_011665250"/>
    <property type="gene ID" value="LOC584098"/>
</dbReference>
<dbReference type="GO" id="GO:0003333">
    <property type="term" value="P:amino acid transmembrane transport"/>
    <property type="evidence" value="ECO:0000318"/>
    <property type="project" value="GO_Central"/>
</dbReference>
<keyword evidence="4 6" id="KW-0472">Membrane</keyword>
<dbReference type="PIRSF" id="PIRSF006060">
    <property type="entry name" value="AA_transporter"/>
    <property type="match status" value="1"/>
</dbReference>
<evidence type="ECO:0000256" key="2">
    <source>
        <dbReference type="ARBA" id="ARBA00022692"/>
    </source>
</evidence>
<feature type="transmembrane region" description="Helical" evidence="6">
    <location>
        <begin position="201"/>
        <end position="222"/>
    </location>
</feature>
<dbReference type="OrthoDB" id="5982228at2759"/>
<dbReference type="Proteomes" id="UP000007110">
    <property type="component" value="Unassembled WGS sequence"/>
</dbReference>
<accession>A0A7M7HJU1</accession>
<dbReference type="PANTHER" id="PTHR11785">
    <property type="entry name" value="AMINO ACID TRANSPORTER"/>
    <property type="match status" value="1"/>
</dbReference>
<feature type="transmembrane region" description="Helical" evidence="6">
    <location>
        <begin position="242"/>
        <end position="262"/>
    </location>
</feature>
<name>A0A7M7HJU1_STRPU</name>
<dbReference type="Gene3D" id="1.20.1740.10">
    <property type="entry name" value="Amino acid/polyamine transporter I"/>
    <property type="match status" value="1"/>
</dbReference>
<dbReference type="EnsemblMetazoa" id="XM_030976188">
    <property type="protein sequence ID" value="XP_030832048"/>
    <property type="gene ID" value="LOC584098"/>
</dbReference>
<evidence type="ECO:0000256" key="4">
    <source>
        <dbReference type="ARBA" id="ARBA00023136"/>
    </source>
</evidence>
<dbReference type="RefSeq" id="XP_011665250.2">
    <property type="nucleotide sequence ID" value="XM_011666948.2"/>
</dbReference>
<dbReference type="PANTHER" id="PTHR11785:SF375">
    <property type="entry name" value="AMINO ACID TRANSPORTER"/>
    <property type="match status" value="1"/>
</dbReference>
<feature type="transmembrane region" description="Helical" evidence="6">
    <location>
        <begin position="170"/>
        <end position="189"/>
    </location>
</feature>
<feature type="transmembrane region" description="Helical" evidence="6">
    <location>
        <begin position="274"/>
        <end position="292"/>
    </location>
</feature>
<sequence length="439" mass="48026">MAPGPDGTSADRADAGPGGDAVPPAPSAGTPNETMTDLQEGEPEVVLKRKVGIFGCIAMVVGIIIGSGIFVSPQVILVYTDGVIGYSFLAWIICGIFSSMGALCFVELSTTIPLSGGDFAYILQAWGPFVAFIRMWMSLFISYPGEYAIIILIASQYLVSPFLANCDDLPQTAIQLFTIVILCAVYYLNCVSVRWTTRVQVFFTAAKVSGLVIIILGGLVQLCRGKTEHFANAFTGYNNPTSFPLALNAGIFAFSGWQYLMFITEEVQRPARNIPLAVIISMILVTSIYLLTNVSYLTVLSSVEIIHSNAVAVDFAKRLFPVFAWIMSIFVALSCTGTVNGSLFGSSRVLYVAGREGLMPKVMSMIHVRKKTPLPAAIFTLPITILMVLNNNIFLLLNFVAFIEWIMNFLAVAIIPYYRWKHPDLPRPSRFLLLYHSST</sequence>
<dbReference type="RefSeq" id="XP_011665255.2">
    <property type="nucleotide sequence ID" value="XM_011666953.2"/>
</dbReference>
<reference evidence="8" key="1">
    <citation type="submission" date="2015-02" db="EMBL/GenBank/DDBJ databases">
        <title>Genome sequencing for Strongylocentrotus purpuratus.</title>
        <authorList>
            <person name="Murali S."/>
            <person name="Liu Y."/>
            <person name="Vee V."/>
            <person name="English A."/>
            <person name="Wang M."/>
            <person name="Skinner E."/>
            <person name="Han Y."/>
            <person name="Muzny D.M."/>
            <person name="Worley K.C."/>
            <person name="Gibbs R.A."/>
        </authorList>
    </citation>
    <scope>NUCLEOTIDE SEQUENCE</scope>
</reference>
<dbReference type="EnsemblMetazoa" id="XM_011666958">
    <property type="protein sequence ID" value="XP_011665260"/>
    <property type="gene ID" value="LOC584098"/>
</dbReference>
<organism evidence="7 8">
    <name type="scientific">Strongylocentrotus purpuratus</name>
    <name type="common">Purple sea urchin</name>
    <dbReference type="NCBI Taxonomy" id="7668"/>
    <lineage>
        <taxon>Eukaryota</taxon>
        <taxon>Metazoa</taxon>
        <taxon>Echinodermata</taxon>
        <taxon>Eleutherozoa</taxon>
        <taxon>Echinozoa</taxon>
        <taxon>Echinoidea</taxon>
        <taxon>Euechinoidea</taxon>
        <taxon>Echinacea</taxon>
        <taxon>Camarodonta</taxon>
        <taxon>Echinidea</taxon>
        <taxon>Strongylocentrotidae</taxon>
        <taxon>Strongylocentrotus</taxon>
    </lineage>
</organism>
<dbReference type="KEGG" id="spu:584098"/>
<dbReference type="EnsemblMetazoa" id="XM_011666953">
    <property type="protein sequence ID" value="XP_011665255"/>
    <property type="gene ID" value="LOC584098"/>
</dbReference>
<dbReference type="AlphaFoldDB" id="A0A7M7HJU1"/>
<feature type="transmembrane region" description="Helical" evidence="6">
    <location>
        <begin position="322"/>
        <end position="351"/>
    </location>
</feature>
<evidence type="ECO:0000313" key="7">
    <source>
        <dbReference type="EnsemblMetazoa" id="XP_011665255"/>
    </source>
</evidence>
<dbReference type="InParanoid" id="A0A7M7HJU1"/>
<reference evidence="7" key="2">
    <citation type="submission" date="2021-01" db="UniProtKB">
        <authorList>
            <consortium name="EnsemblMetazoa"/>
        </authorList>
    </citation>
    <scope>IDENTIFICATION</scope>
</reference>
<protein>
    <submittedName>
        <fullName evidence="7">Uncharacterized protein</fullName>
    </submittedName>
</protein>
<feature type="transmembrane region" description="Helical" evidence="6">
    <location>
        <begin position="51"/>
        <end position="71"/>
    </location>
</feature>
<dbReference type="GeneID" id="584098"/>